<organism evidence="1 2">
    <name type="scientific">Paenibacillus montanisoli</name>
    <dbReference type="NCBI Taxonomy" id="2081970"/>
    <lineage>
        <taxon>Bacteria</taxon>
        <taxon>Bacillati</taxon>
        <taxon>Bacillota</taxon>
        <taxon>Bacilli</taxon>
        <taxon>Bacillales</taxon>
        <taxon>Paenibacillaceae</taxon>
        <taxon>Paenibacillus</taxon>
    </lineage>
</organism>
<dbReference type="Gene3D" id="3.20.20.80">
    <property type="entry name" value="Glycosidases"/>
    <property type="match status" value="1"/>
</dbReference>
<name>A0A328U4B8_9BACL</name>
<gene>
    <name evidence="1" type="ORF">DL346_21940</name>
</gene>
<comment type="caution">
    <text evidence="1">The sequence shown here is derived from an EMBL/GenBank/DDBJ whole genome shotgun (WGS) entry which is preliminary data.</text>
</comment>
<sequence length="482" mass="54084">MQAGGMEAGSGYGPIGISTVNPHYLHYKGSPILLITSAEHYGALINLDFDYVAYFDMLQRYEMNYTRIYPGAFYEVKGMFIEDNTLAPLPGRLVVPWVRSSEPGCADGGNKFDLSAWDERYFARLHDFLRQAEARGIVVEICLFNGQYEQSWPNHALFAANNIQGVGDCDLKEVQTLEHADLVAAHKAYVRKLVEEVNAFDNVILELCDEPTIGGTPAELTVKWIDELLDVIVETERELPKRHLVGQQLMKDVDYTDDPRNTMLVTQYISDPMYGQIGGVEALDDKYGSNKPIELNETGFYPIWYFDDRLGASRAEAWEFIVGGGAAFNQLNGLYTIHDPAGDTPENRQVLGSLRNLKRFMYGFDFERMSRDPDFIRGGIPEGARVRSISERGRQYALYLHHSTFNVGKDPVYRVQHGEHSAVLQLDVPAGTYRAEWVDPASGTVVASELYEHEGSGGLLAVASPVYKVDIALSVKRIEEER</sequence>
<reference evidence="1 2" key="1">
    <citation type="submission" date="2018-06" db="EMBL/GenBank/DDBJ databases">
        <title>Paenibacillus montanisoli sp. nov., isolated from mountain area soil.</title>
        <authorList>
            <person name="Wu M."/>
        </authorList>
    </citation>
    <scope>NUCLEOTIDE SEQUENCE [LARGE SCALE GENOMIC DNA]</scope>
    <source>
        <strain evidence="1 2">RA17</strain>
    </source>
</reference>
<dbReference type="InterPro" id="IPR017853">
    <property type="entry name" value="GH"/>
</dbReference>
<dbReference type="EMBL" id="QLUW01000004">
    <property type="protein sequence ID" value="RAP74706.1"/>
    <property type="molecule type" value="Genomic_DNA"/>
</dbReference>
<dbReference type="OrthoDB" id="154460at2"/>
<protein>
    <submittedName>
        <fullName evidence="1">Uncharacterized protein</fullName>
    </submittedName>
</protein>
<dbReference type="AlphaFoldDB" id="A0A328U4B8"/>
<dbReference type="RefSeq" id="WP_112884494.1">
    <property type="nucleotide sequence ID" value="NZ_QLUW01000004.1"/>
</dbReference>
<keyword evidence="2" id="KW-1185">Reference proteome</keyword>
<evidence type="ECO:0000313" key="1">
    <source>
        <dbReference type="EMBL" id="RAP74706.1"/>
    </source>
</evidence>
<dbReference type="Proteomes" id="UP000249260">
    <property type="component" value="Unassembled WGS sequence"/>
</dbReference>
<evidence type="ECO:0000313" key="2">
    <source>
        <dbReference type="Proteomes" id="UP000249260"/>
    </source>
</evidence>
<accession>A0A328U4B8</accession>
<dbReference type="SUPFAM" id="SSF51445">
    <property type="entry name" value="(Trans)glycosidases"/>
    <property type="match status" value="1"/>
</dbReference>
<proteinExistence type="predicted"/>